<feature type="transmembrane region" description="Helical" evidence="1">
    <location>
        <begin position="135"/>
        <end position="153"/>
    </location>
</feature>
<keyword evidence="1" id="KW-0812">Transmembrane</keyword>
<feature type="transmembrane region" description="Helical" evidence="1">
    <location>
        <begin position="51"/>
        <end position="72"/>
    </location>
</feature>
<evidence type="ECO:0000256" key="1">
    <source>
        <dbReference type="SAM" id="Phobius"/>
    </source>
</evidence>
<proteinExistence type="predicted"/>
<keyword evidence="3" id="KW-1185">Reference proteome</keyword>
<dbReference type="Proteomes" id="UP000619479">
    <property type="component" value="Unassembled WGS sequence"/>
</dbReference>
<dbReference type="EMBL" id="BOMH01000016">
    <property type="protein sequence ID" value="GID64342.1"/>
    <property type="molecule type" value="Genomic_DNA"/>
</dbReference>
<feature type="transmembrane region" description="Helical" evidence="1">
    <location>
        <begin position="110"/>
        <end position="129"/>
    </location>
</feature>
<gene>
    <name evidence="2" type="ORF">Acy02nite_22230</name>
</gene>
<evidence type="ECO:0000313" key="3">
    <source>
        <dbReference type="Proteomes" id="UP000619479"/>
    </source>
</evidence>
<evidence type="ECO:0000313" key="2">
    <source>
        <dbReference type="EMBL" id="GID64342.1"/>
    </source>
</evidence>
<protein>
    <recommendedName>
        <fullName evidence="4">DUF2637 domain-containing protein</fullName>
    </recommendedName>
</protein>
<dbReference type="Pfam" id="PF10935">
    <property type="entry name" value="DUF2637"/>
    <property type="match status" value="1"/>
</dbReference>
<organism evidence="2 3">
    <name type="scientific">Actinoplanes cyaneus</name>
    <dbReference type="NCBI Taxonomy" id="52696"/>
    <lineage>
        <taxon>Bacteria</taxon>
        <taxon>Bacillati</taxon>
        <taxon>Actinomycetota</taxon>
        <taxon>Actinomycetes</taxon>
        <taxon>Micromonosporales</taxon>
        <taxon>Micromonosporaceae</taxon>
        <taxon>Actinoplanes</taxon>
    </lineage>
</organism>
<reference evidence="2" key="1">
    <citation type="submission" date="2021-01" db="EMBL/GenBank/DDBJ databases">
        <title>Whole genome shotgun sequence of Actinoplanes cyaneus NBRC 14990.</title>
        <authorList>
            <person name="Komaki H."/>
            <person name="Tamura T."/>
        </authorList>
    </citation>
    <scope>NUCLEOTIDE SEQUENCE</scope>
    <source>
        <strain evidence="2">NBRC 14990</strain>
    </source>
</reference>
<feature type="transmembrane region" description="Helical" evidence="1">
    <location>
        <begin position="78"/>
        <end position="98"/>
    </location>
</feature>
<dbReference type="AlphaFoldDB" id="A0A919M3A8"/>
<dbReference type="InterPro" id="IPR021235">
    <property type="entry name" value="DUF2637"/>
</dbReference>
<accession>A0A919M3A8</accession>
<dbReference type="RefSeq" id="WP_425548126.1">
    <property type="nucleotide sequence ID" value="NZ_BAAAUC010000007.1"/>
</dbReference>
<sequence>MKRPWKADKPTNQPTSSVVADGHSLTEQFAIEYAKSAVPNMLKAIDSVKRYNRATLIGALITSYLHQAHYLSSKGAGYFAYLPPAIFDTAMVAMLIVVRTHGIVKDAKRWAMAVFIGAALLSATVNFAAPGDLGMRLVFALVVVLVIGVELVAGRIRPDFTAIDKQAADLMTAVNKIRANNIPAPTAPGHTTAPAAVVDPPAQPAATDPQTVPDVPAHLLPTARFSIVQHEQTTGQPITADDLALRLNISPAVAGSLITAIRATNPAPARLNGHTPTLTGGVR</sequence>
<keyword evidence="1" id="KW-1133">Transmembrane helix</keyword>
<comment type="caution">
    <text evidence="2">The sequence shown here is derived from an EMBL/GenBank/DDBJ whole genome shotgun (WGS) entry which is preliminary data.</text>
</comment>
<evidence type="ECO:0008006" key="4">
    <source>
        <dbReference type="Google" id="ProtNLM"/>
    </source>
</evidence>
<name>A0A919M3A8_9ACTN</name>
<keyword evidence="1" id="KW-0472">Membrane</keyword>